<evidence type="ECO:0000256" key="4">
    <source>
        <dbReference type="ARBA" id="ARBA00022694"/>
    </source>
</evidence>
<comment type="caution">
    <text evidence="8">The sequence shown here is derived from an EMBL/GenBank/DDBJ whole genome shotgun (WGS) entry which is preliminary data.</text>
</comment>
<reference evidence="8 9" key="1">
    <citation type="submission" date="2024-10" db="EMBL/GenBank/DDBJ databases">
        <title>Updated reference genomes for cyclostephanoid diatoms.</title>
        <authorList>
            <person name="Roberts W.R."/>
            <person name="Alverson A.J."/>
        </authorList>
    </citation>
    <scope>NUCLEOTIDE SEQUENCE [LARGE SCALE GENOMIC DNA]</scope>
    <source>
        <strain evidence="8 9">AJA232-27</strain>
    </source>
</reference>
<evidence type="ECO:0000256" key="3">
    <source>
        <dbReference type="ARBA" id="ARBA00022691"/>
    </source>
</evidence>
<dbReference type="Proteomes" id="UP001530293">
    <property type="component" value="Unassembled WGS sequence"/>
</dbReference>
<sequence length="359" mass="40753">MAAGDAVSSTLNPPPQSHPYSHHAGQAERQGQRLRTVRSHKQNLLAQGMHGWELMEAMTTMSLEHRESMSRARHRCQSCWFDDMNCICHRIQELHARNRHILSSSSSSTSSSQLNYVVHVKLLLLMHPKEYLCAGNSAKLLRMLLPEQEHSNVTVQYYIFGKVDDVDKLAQEMMIDKSNTMILWPDKDALTVSQFLERQQHRRQQQSTGICFERDNSHSTINICNPTTTLIRAVVLNGTYTQARNMHTSLRKHLNPSTPLPVLVQLRPMNRSVFHRAHKNYGHAHQSQQQLQQQRQQCTADDDEKHVVVAHRVSTAEACGQLLLELGASSHILHSIIEGVIINNEALGRQDTLPKAQDG</sequence>
<keyword evidence="2" id="KW-0808">Transferase</keyword>
<gene>
    <name evidence="8" type="ORF">ACHAWU_009192</name>
</gene>
<dbReference type="EMBL" id="JALLBG020000121">
    <property type="protein sequence ID" value="KAL3763508.1"/>
    <property type="molecule type" value="Genomic_DNA"/>
</dbReference>
<keyword evidence="9" id="KW-1185">Reference proteome</keyword>
<comment type="catalytic activity">
    <reaction evidence="5">
        <text>a uridine in tRNA + S-adenosyl-L-methionine = a 3-[(3S)-3-amino-3-carboxypropyl]uridine in tRNA + S-methyl-5'-thioadenosine + H(+)</text>
        <dbReference type="Rhea" id="RHEA:62432"/>
        <dbReference type="Rhea" id="RHEA-COMP:13339"/>
        <dbReference type="Rhea" id="RHEA-COMP:16092"/>
        <dbReference type="ChEBI" id="CHEBI:15378"/>
        <dbReference type="ChEBI" id="CHEBI:17509"/>
        <dbReference type="ChEBI" id="CHEBI:59789"/>
        <dbReference type="ChEBI" id="CHEBI:65315"/>
        <dbReference type="ChEBI" id="CHEBI:82930"/>
        <dbReference type="EC" id="2.5.1.25"/>
    </reaction>
</comment>
<evidence type="ECO:0000313" key="9">
    <source>
        <dbReference type="Proteomes" id="UP001530293"/>
    </source>
</evidence>
<dbReference type="EC" id="2.5.1.25" evidence="1"/>
<dbReference type="GO" id="GO:0016432">
    <property type="term" value="F:tRNA-uridine aminocarboxypropyltransferase activity"/>
    <property type="evidence" value="ECO:0007669"/>
    <property type="project" value="UniProtKB-EC"/>
</dbReference>
<dbReference type="InterPro" id="IPR005636">
    <property type="entry name" value="DTW"/>
</dbReference>
<evidence type="ECO:0000256" key="6">
    <source>
        <dbReference type="SAM" id="MobiDB-lite"/>
    </source>
</evidence>
<organism evidence="8 9">
    <name type="scientific">Discostella pseudostelligera</name>
    <dbReference type="NCBI Taxonomy" id="259834"/>
    <lineage>
        <taxon>Eukaryota</taxon>
        <taxon>Sar</taxon>
        <taxon>Stramenopiles</taxon>
        <taxon>Ochrophyta</taxon>
        <taxon>Bacillariophyta</taxon>
        <taxon>Coscinodiscophyceae</taxon>
        <taxon>Thalassiosirophycidae</taxon>
        <taxon>Stephanodiscales</taxon>
        <taxon>Stephanodiscaceae</taxon>
        <taxon>Discostella</taxon>
    </lineage>
</organism>
<protein>
    <recommendedName>
        <fullName evidence="1">tRNA-uridine aminocarboxypropyltransferase</fullName>
        <ecNumber evidence="1">2.5.1.25</ecNumber>
    </recommendedName>
</protein>
<dbReference type="Pfam" id="PF03942">
    <property type="entry name" value="DTW"/>
    <property type="match status" value="1"/>
</dbReference>
<keyword evidence="4" id="KW-0819">tRNA processing</keyword>
<keyword evidence="3" id="KW-0949">S-adenosyl-L-methionine</keyword>
<evidence type="ECO:0000313" key="8">
    <source>
        <dbReference type="EMBL" id="KAL3763508.1"/>
    </source>
</evidence>
<proteinExistence type="predicted"/>
<evidence type="ECO:0000256" key="1">
    <source>
        <dbReference type="ARBA" id="ARBA00012386"/>
    </source>
</evidence>
<evidence type="ECO:0000256" key="2">
    <source>
        <dbReference type="ARBA" id="ARBA00022679"/>
    </source>
</evidence>
<dbReference type="SMART" id="SM01144">
    <property type="entry name" value="DTW"/>
    <property type="match status" value="1"/>
</dbReference>
<dbReference type="GO" id="GO:0008033">
    <property type="term" value="P:tRNA processing"/>
    <property type="evidence" value="ECO:0007669"/>
    <property type="project" value="UniProtKB-KW"/>
</dbReference>
<accession>A0ABD3MKX1</accession>
<feature type="region of interest" description="Disordered" evidence="6">
    <location>
        <begin position="1"/>
        <end position="36"/>
    </location>
</feature>
<name>A0ABD3MKX1_9STRA</name>
<feature type="domain" description="DTW" evidence="7">
    <location>
        <begin position="72"/>
        <end position="345"/>
    </location>
</feature>
<dbReference type="AlphaFoldDB" id="A0ABD3MKX1"/>
<evidence type="ECO:0000259" key="7">
    <source>
        <dbReference type="SMART" id="SM01144"/>
    </source>
</evidence>
<evidence type="ECO:0000256" key="5">
    <source>
        <dbReference type="ARBA" id="ARBA00048718"/>
    </source>
</evidence>